<dbReference type="Proteomes" id="UP001370348">
    <property type="component" value="Chromosome"/>
</dbReference>
<accession>A0ABZ2M2D9</accession>
<feature type="region of interest" description="Disordered" evidence="1">
    <location>
        <begin position="33"/>
        <end position="56"/>
    </location>
</feature>
<feature type="chain" id="PRO_5047471839" evidence="2">
    <location>
        <begin position="27"/>
        <end position="629"/>
    </location>
</feature>
<dbReference type="RefSeq" id="WP_394825815.1">
    <property type="nucleotide sequence ID" value="NZ_CP089984.1"/>
</dbReference>
<sequence>MRQHPIRTCTAATLLAGAAFALFSCARGPAPSAPSAPASDARAGSAAAHDGPPAEGAGAAHVARLRALLEREWDYELEHTPTYASVIGDRRWNDRWEDLSLSAIDAIDRHDRAVLSELATIDRALLPAEEQIDYDLFTRDCVTWTKEHELALHLLPTSQMASLPEYVRALTGVQVAYQLAGTLRFETSKDYRDWTARMQRFPAYVDQTMALMREGVRRRLVHPRIVLQRIPAQLDPQLVDDPTKSGFYAPFKRFPAQVAAAEQQRLSADARAAIADGVVPALRRFRQFLVSEYIPAAPEQVGIWQMPNGPAMYTFLARKFTTTDRTPDALHELGLSEVRALRAKMEAVKEKAGFRGALPDFFRFLRTDPRFYDRTGDELLLRYRGVAKRIDPLLVKLFKTLPRQPYGVEPTPEAMAPDTPTGFYYPGAPDGSRAGTYLVNLYRPETRPRWEMIPLTLHEAVPGHHFQVSLAAEQGHVSKFRRYGYYVAFGEGWALYSETLGYELGLYEDPYDAFGQLAYETWRAVRLVVDTGLHAKKWTRQQAIDYFMENAPRQKLDVVNEVDRYIAMPGQALGYKVGQLAIRDLRSRAERALGDRFDVRAFHDVVLLAGSLPLDVLEQRVDAWIRERR</sequence>
<evidence type="ECO:0000313" key="4">
    <source>
        <dbReference type="Proteomes" id="UP001370348"/>
    </source>
</evidence>
<name>A0ABZ2M2D9_9BACT</name>
<evidence type="ECO:0000313" key="3">
    <source>
        <dbReference type="EMBL" id="WXB16186.1"/>
    </source>
</evidence>
<organism evidence="3 4">
    <name type="scientific">Pendulispora albinea</name>
    <dbReference type="NCBI Taxonomy" id="2741071"/>
    <lineage>
        <taxon>Bacteria</taxon>
        <taxon>Pseudomonadati</taxon>
        <taxon>Myxococcota</taxon>
        <taxon>Myxococcia</taxon>
        <taxon>Myxococcales</taxon>
        <taxon>Sorangiineae</taxon>
        <taxon>Pendulisporaceae</taxon>
        <taxon>Pendulispora</taxon>
    </lineage>
</organism>
<feature type="compositionally biased region" description="Low complexity" evidence="1">
    <location>
        <begin position="33"/>
        <end position="48"/>
    </location>
</feature>
<keyword evidence="2" id="KW-0732">Signal</keyword>
<gene>
    <name evidence="3" type="ORF">LZC94_02675</name>
</gene>
<evidence type="ECO:0000256" key="1">
    <source>
        <dbReference type="SAM" id="MobiDB-lite"/>
    </source>
</evidence>
<feature type="signal peptide" evidence="2">
    <location>
        <begin position="1"/>
        <end position="26"/>
    </location>
</feature>
<dbReference type="EMBL" id="CP089984">
    <property type="protein sequence ID" value="WXB16186.1"/>
    <property type="molecule type" value="Genomic_DNA"/>
</dbReference>
<protein>
    <submittedName>
        <fullName evidence="3">DUF885 domain-containing protein</fullName>
    </submittedName>
</protein>
<dbReference type="PANTHER" id="PTHR33361:SF2">
    <property type="entry name" value="DUF885 DOMAIN-CONTAINING PROTEIN"/>
    <property type="match status" value="1"/>
</dbReference>
<dbReference type="Pfam" id="PF05960">
    <property type="entry name" value="DUF885"/>
    <property type="match status" value="1"/>
</dbReference>
<keyword evidence="4" id="KW-1185">Reference proteome</keyword>
<reference evidence="3 4" key="1">
    <citation type="submission" date="2021-12" db="EMBL/GenBank/DDBJ databases">
        <title>Discovery of the Pendulisporaceae a myxobacterial family with distinct sporulation behavior and unique specialized metabolism.</title>
        <authorList>
            <person name="Garcia R."/>
            <person name="Popoff A."/>
            <person name="Bader C.D."/>
            <person name="Loehr J."/>
            <person name="Walesch S."/>
            <person name="Walt C."/>
            <person name="Boldt J."/>
            <person name="Bunk B."/>
            <person name="Haeckl F.J.F.P.J."/>
            <person name="Gunesch A.P."/>
            <person name="Birkelbach J."/>
            <person name="Nuebel U."/>
            <person name="Pietschmann T."/>
            <person name="Bach T."/>
            <person name="Mueller R."/>
        </authorList>
    </citation>
    <scope>NUCLEOTIDE SEQUENCE [LARGE SCALE GENOMIC DNA]</scope>
    <source>
        <strain evidence="3 4">MSr11954</strain>
    </source>
</reference>
<dbReference type="InterPro" id="IPR010281">
    <property type="entry name" value="DUF885"/>
</dbReference>
<dbReference type="PROSITE" id="PS51257">
    <property type="entry name" value="PROKAR_LIPOPROTEIN"/>
    <property type="match status" value="1"/>
</dbReference>
<evidence type="ECO:0000256" key="2">
    <source>
        <dbReference type="SAM" id="SignalP"/>
    </source>
</evidence>
<proteinExistence type="predicted"/>
<dbReference type="PANTHER" id="PTHR33361">
    <property type="entry name" value="GLR0591 PROTEIN"/>
    <property type="match status" value="1"/>
</dbReference>